<dbReference type="RefSeq" id="WP_189005316.1">
    <property type="nucleotide sequence ID" value="NZ_BMPP01000004.1"/>
</dbReference>
<proteinExistence type="inferred from homology"/>
<organism evidence="9 10">
    <name type="scientific">Deinococcus malanensis</name>
    <dbReference type="NCBI Taxonomy" id="1706855"/>
    <lineage>
        <taxon>Bacteria</taxon>
        <taxon>Thermotogati</taxon>
        <taxon>Deinococcota</taxon>
        <taxon>Deinococci</taxon>
        <taxon>Deinococcales</taxon>
        <taxon>Deinococcaceae</taxon>
        <taxon>Deinococcus</taxon>
    </lineage>
</organism>
<keyword evidence="3" id="KW-1003">Cell membrane</keyword>
<comment type="similarity">
    <text evidence="2">Belongs to the MreD family.</text>
</comment>
<evidence type="ECO:0000256" key="8">
    <source>
        <dbReference type="SAM" id="Phobius"/>
    </source>
</evidence>
<protein>
    <recommendedName>
        <fullName evidence="11">Rod shape-determining protein MreD</fullName>
    </recommendedName>
</protein>
<evidence type="ECO:0000313" key="9">
    <source>
        <dbReference type="EMBL" id="GGK19383.1"/>
    </source>
</evidence>
<dbReference type="Proteomes" id="UP000647587">
    <property type="component" value="Unassembled WGS sequence"/>
</dbReference>
<sequence length="182" mass="19549">MRAAARVAHVHRGPARWFRPALYVLALVVAQGLLSRLFDTLGLPAPDLFLLTGAALAWRLPALSALLASYGVGLAQDLLGGGMLGLHAAGVAGGALLVLFVRRSFGDSGIFQAFLTVLAATLGEWLVFLLLTYWMRSELVTLDTLLGIVPVMFIGTLLVSPLWERVIGWAMGPRDGQEEHFS</sequence>
<comment type="subcellular location">
    <subcellularLocation>
        <location evidence="1">Cell membrane</location>
        <topology evidence="1">Multi-pass membrane protein</topology>
    </subcellularLocation>
</comment>
<dbReference type="InterPro" id="IPR007227">
    <property type="entry name" value="Cell_shape_determining_MreD"/>
</dbReference>
<feature type="transmembrane region" description="Helical" evidence="8">
    <location>
        <begin position="145"/>
        <end position="163"/>
    </location>
</feature>
<comment type="caution">
    <text evidence="9">The sequence shown here is derived from an EMBL/GenBank/DDBJ whole genome shotgun (WGS) entry which is preliminary data.</text>
</comment>
<name>A0ABQ2EPI0_9DEIO</name>
<dbReference type="EMBL" id="BMPP01000004">
    <property type="protein sequence ID" value="GGK19383.1"/>
    <property type="molecule type" value="Genomic_DNA"/>
</dbReference>
<evidence type="ECO:0000256" key="3">
    <source>
        <dbReference type="ARBA" id="ARBA00022475"/>
    </source>
</evidence>
<reference evidence="10" key="1">
    <citation type="journal article" date="2019" name="Int. J. Syst. Evol. Microbiol.">
        <title>The Global Catalogue of Microorganisms (GCM) 10K type strain sequencing project: providing services to taxonomists for standard genome sequencing and annotation.</title>
        <authorList>
            <consortium name="The Broad Institute Genomics Platform"/>
            <consortium name="The Broad Institute Genome Sequencing Center for Infectious Disease"/>
            <person name="Wu L."/>
            <person name="Ma J."/>
        </authorList>
    </citation>
    <scope>NUCLEOTIDE SEQUENCE [LARGE SCALE GENOMIC DNA]</scope>
    <source>
        <strain evidence="10">JCM 30331</strain>
    </source>
</reference>
<accession>A0ABQ2EPI0</accession>
<evidence type="ECO:0000256" key="6">
    <source>
        <dbReference type="ARBA" id="ARBA00022989"/>
    </source>
</evidence>
<evidence type="ECO:0000256" key="4">
    <source>
        <dbReference type="ARBA" id="ARBA00022692"/>
    </source>
</evidence>
<feature type="transmembrane region" description="Helical" evidence="8">
    <location>
        <begin position="78"/>
        <end position="101"/>
    </location>
</feature>
<evidence type="ECO:0000256" key="1">
    <source>
        <dbReference type="ARBA" id="ARBA00004651"/>
    </source>
</evidence>
<evidence type="ECO:0000313" key="10">
    <source>
        <dbReference type="Proteomes" id="UP000647587"/>
    </source>
</evidence>
<keyword evidence="10" id="KW-1185">Reference proteome</keyword>
<evidence type="ECO:0000256" key="2">
    <source>
        <dbReference type="ARBA" id="ARBA00007776"/>
    </source>
</evidence>
<evidence type="ECO:0000256" key="5">
    <source>
        <dbReference type="ARBA" id="ARBA00022960"/>
    </source>
</evidence>
<keyword evidence="5" id="KW-0133">Cell shape</keyword>
<feature type="transmembrane region" description="Helical" evidence="8">
    <location>
        <begin position="113"/>
        <end position="133"/>
    </location>
</feature>
<keyword evidence="7 8" id="KW-0472">Membrane</keyword>
<gene>
    <name evidence="9" type="ORF">GCM10008955_11010</name>
</gene>
<keyword evidence="4 8" id="KW-0812">Transmembrane</keyword>
<feature type="transmembrane region" description="Helical" evidence="8">
    <location>
        <begin position="50"/>
        <end position="72"/>
    </location>
</feature>
<feature type="transmembrane region" description="Helical" evidence="8">
    <location>
        <begin position="20"/>
        <end position="38"/>
    </location>
</feature>
<dbReference type="NCBIfam" id="TIGR03426">
    <property type="entry name" value="shape_MreD"/>
    <property type="match status" value="1"/>
</dbReference>
<keyword evidence="6 8" id="KW-1133">Transmembrane helix</keyword>
<evidence type="ECO:0000256" key="7">
    <source>
        <dbReference type="ARBA" id="ARBA00023136"/>
    </source>
</evidence>
<evidence type="ECO:0008006" key="11">
    <source>
        <dbReference type="Google" id="ProtNLM"/>
    </source>
</evidence>